<dbReference type="EMBL" id="SRMA01023946">
    <property type="protein sequence ID" value="TRZ02474.1"/>
    <property type="molecule type" value="Genomic_DNA"/>
</dbReference>
<keyword evidence="6" id="KW-0812">Transmembrane</keyword>
<dbReference type="AlphaFoldDB" id="A0A553RJY1"/>
<dbReference type="PROSITE" id="PS50089">
    <property type="entry name" value="ZF_RING_2"/>
    <property type="match status" value="1"/>
</dbReference>
<dbReference type="STRING" id="623744.A0A553RJY1"/>
<dbReference type="InterPro" id="IPR051435">
    <property type="entry name" value="RING_finger_E3_ubiq-ligases"/>
</dbReference>
<dbReference type="GO" id="GO:0016567">
    <property type="term" value="P:protein ubiquitination"/>
    <property type="evidence" value="ECO:0007669"/>
    <property type="project" value="TreeGrafter"/>
</dbReference>
<keyword evidence="1" id="KW-0479">Metal-binding</keyword>
<feature type="compositionally biased region" description="Basic and acidic residues" evidence="5">
    <location>
        <begin position="45"/>
        <end position="55"/>
    </location>
</feature>
<dbReference type="GO" id="GO:0061630">
    <property type="term" value="F:ubiquitin protein ligase activity"/>
    <property type="evidence" value="ECO:0007669"/>
    <property type="project" value="TreeGrafter"/>
</dbReference>
<evidence type="ECO:0000313" key="9">
    <source>
        <dbReference type="Proteomes" id="UP000316079"/>
    </source>
</evidence>
<keyword evidence="9" id="KW-1185">Reference proteome</keyword>
<evidence type="ECO:0000256" key="5">
    <source>
        <dbReference type="SAM" id="MobiDB-lite"/>
    </source>
</evidence>
<dbReference type="SUPFAM" id="SSF57850">
    <property type="entry name" value="RING/U-box"/>
    <property type="match status" value="1"/>
</dbReference>
<sequence length="405" mass="45037">MGDESVRLMKRKSERENGKIKGTESSAANLRFFRSPSPPPLPSGRRKDEKIKEKSLGSTQAQLLRTGDKRSYLQVLLESGVSPSAERLAAWASASSPGMPKPDHASEEQMEALCSLGMEKETHTQLSVFYVILLLFFTPGPVEQCLLESFRASRGFLKDSGADVGRNKNNKALCVLPALIRMEPSTVVWHSHTILPESDLEKVSSHPECSICFNTFDNVFKTPKQLDCTHTFCLECLSRIMTTSTNPQNSKISCPFCRQPTIIPKKGPPGLTTSQEVLCRLPVHQQQEEPVWLDGERLCYQRPIDMPGMPAFCICLDIGASRQTGVSPQTRSRLGFMGRLMDWKRLMLFIFLMMLLLAVVLWPLQCIVSTGSMRCSPPNLPVSTTTAPTTPFIEVSEEILSLDDG</sequence>
<evidence type="ECO:0000256" key="4">
    <source>
        <dbReference type="PROSITE-ProRule" id="PRU00175"/>
    </source>
</evidence>
<dbReference type="OrthoDB" id="252722at2759"/>
<evidence type="ECO:0000256" key="1">
    <source>
        <dbReference type="ARBA" id="ARBA00022723"/>
    </source>
</evidence>
<keyword evidence="6" id="KW-1133">Transmembrane helix</keyword>
<organism evidence="8 9">
    <name type="scientific">Danionella cerebrum</name>
    <dbReference type="NCBI Taxonomy" id="2873325"/>
    <lineage>
        <taxon>Eukaryota</taxon>
        <taxon>Metazoa</taxon>
        <taxon>Chordata</taxon>
        <taxon>Craniata</taxon>
        <taxon>Vertebrata</taxon>
        <taxon>Euteleostomi</taxon>
        <taxon>Actinopterygii</taxon>
        <taxon>Neopterygii</taxon>
        <taxon>Teleostei</taxon>
        <taxon>Ostariophysi</taxon>
        <taxon>Cypriniformes</taxon>
        <taxon>Danionidae</taxon>
        <taxon>Danioninae</taxon>
        <taxon>Danionella</taxon>
    </lineage>
</organism>
<dbReference type="CDD" id="cd16556">
    <property type="entry name" value="RING-HC_RNF183-like"/>
    <property type="match status" value="1"/>
</dbReference>
<name>A0A553RJY1_9TELE</name>
<reference evidence="8 9" key="1">
    <citation type="journal article" date="2019" name="Sci. Data">
        <title>Hybrid genome assembly and annotation of Danionella translucida.</title>
        <authorList>
            <person name="Kadobianskyi M."/>
            <person name="Schulze L."/>
            <person name="Schuelke M."/>
            <person name="Judkewitz B."/>
        </authorList>
    </citation>
    <scope>NUCLEOTIDE SEQUENCE [LARGE SCALE GENOMIC DNA]</scope>
    <source>
        <strain evidence="8 9">Bolton</strain>
    </source>
</reference>
<evidence type="ECO:0000313" key="8">
    <source>
        <dbReference type="EMBL" id="TRZ02474.1"/>
    </source>
</evidence>
<dbReference type="Pfam" id="PF13445">
    <property type="entry name" value="zf-RING_UBOX"/>
    <property type="match status" value="1"/>
</dbReference>
<dbReference type="SMART" id="SM00184">
    <property type="entry name" value="RING"/>
    <property type="match status" value="1"/>
</dbReference>
<feature type="compositionally biased region" description="Basic and acidic residues" evidence="5">
    <location>
        <begin position="1"/>
        <end position="22"/>
    </location>
</feature>
<dbReference type="InterPro" id="IPR027370">
    <property type="entry name" value="Znf-RING_euk"/>
</dbReference>
<dbReference type="PANTHER" id="PTHR22791:SF4">
    <property type="entry name" value="RING FINGER PROTEIN 223"/>
    <property type="match status" value="1"/>
</dbReference>
<accession>A0A553RJY1</accession>
<keyword evidence="2 4" id="KW-0863">Zinc-finger</keyword>
<keyword evidence="3" id="KW-0862">Zinc</keyword>
<feature type="domain" description="RING-type" evidence="7">
    <location>
        <begin position="209"/>
        <end position="258"/>
    </location>
</feature>
<dbReference type="PROSITE" id="PS00518">
    <property type="entry name" value="ZF_RING_1"/>
    <property type="match status" value="1"/>
</dbReference>
<feature type="region of interest" description="Disordered" evidence="5">
    <location>
        <begin position="1"/>
        <end position="59"/>
    </location>
</feature>
<dbReference type="Gene3D" id="3.30.40.10">
    <property type="entry name" value="Zinc/RING finger domain, C3HC4 (zinc finger)"/>
    <property type="match status" value="1"/>
</dbReference>
<evidence type="ECO:0000256" key="6">
    <source>
        <dbReference type="SAM" id="Phobius"/>
    </source>
</evidence>
<dbReference type="InterPro" id="IPR013083">
    <property type="entry name" value="Znf_RING/FYVE/PHD"/>
</dbReference>
<dbReference type="InterPro" id="IPR001841">
    <property type="entry name" value="Znf_RING"/>
</dbReference>
<gene>
    <name evidence="8" type="ORF">DNTS_030298</name>
</gene>
<feature type="transmembrane region" description="Helical" evidence="6">
    <location>
        <begin position="346"/>
        <end position="364"/>
    </location>
</feature>
<evidence type="ECO:0000256" key="2">
    <source>
        <dbReference type="ARBA" id="ARBA00022771"/>
    </source>
</evidence>
<proteinExistence type="predicted"/>
<evidence type="ECO:0000259" key="7">
    <source>
        <dbReference type="PROSITE" id="PS50089"/>
    </source>
</evidence>
<keyword evidence="6" id="KW-0472">Membrane</keyword>
<dbReference type="Proteomes" id="UP000316079">
    <property type="component" value="Unassembled WGS sequence"/>
</dbReference>
<evidence type="ECO:0000256" key="3">
    <source>
        <dbReference type="ARBA" id="ARBA00022833"/>
    </source>
</evidence>
<dbReference type="PANTHER" id="PTHR22791">
    <property type="entry name" value="RING-TYPE DOMAIN-CONTAINING PROTEIN"/>
    <property type="match status" value="1"/>
</dbReference>
<protein>
    <recommendedName>
        <fullName evidence="7">RING-type domain-containing protein</fullName>
    </recommendedName>
</protein>
<dbReference type="InterPro" id="IPR017907">
    <property type="entry name" value="Znf_RING_CS"/>
</dbReference>
<comment type="caution">
    <text evidence="8">The sequence shown here is derived from an EMBL/GenBank/DDBJ whole genome shotgun (WGS) entry which is preliminary data.</text>
</comment>
<dbReference type="GO" id="GO:0008270">
    <property type="term" value="F:zinc ion binding"/>
    <property type="evidence" value="ECO:0007669"/>
    <property type="project" value="UniProtKB-KW"/>
</dbReference>